<protein>
    <submittedName>
        <fullName evidence="1">Uncharacterized protein</fullName>
    </submittedName>
</protein>
<dbReference type="Proteomes" id="UP001239111">
    <property type="component" value="Chromosome 2"/>
</dbReference>
<proteinExistence type="predicted"/>
<evidence type="ECO:0000313" key="1">
    <source>
        <dbReference type="EMBL" id="KAJ8677062.1"/>
    </source>
</evidence>
<keyword evidence="2" id="KW-1185">Reference proteome</keyword>
<comment type="caution">
    <text evidence="1">The sequence shown here is derived from an EMBL/GenBank/DDBJ whole genome shotgun (WGS) entry which is preliminary data.</text>
</comment>
<sequence>MAPAASVLRASPKPDKLYNHYVVEFVQRGRKPHTRPVDVVNGLWLVIDTNRKVKTRYPQDPINDKSYQALLKSVSPANEQWPFYTVKLRARSDDLGEALEKLDKLKTSISALTATSNDDCEMVEQREIESIRRHNLMEGAATYMKNVSSISRGAKHIIEGFSDGLSIASTSKHAVMVPQSVNKKTATECGLAGNTDSSNLHEHVELRGRHQSPASTDSIVSITSSSSKSNSSSQRSSSQTSLSRPSNRTVSPLATTSSQSSFTRNKLQNGNILMRSSDHDEKPKSHKRSSATDTDSSLSSNSHKKLRKEYSSDVVKQLSMVNDSLVVLAKKVQENSDELATVKAMLIKMSDNVSEDFVGNMHALAQKYQSSGDQDEGGFEIPITSQKDFDNFETALKKGGDIVADLKDVLKCKLTKCMTISKCLVGMFKMILTRDMARTFTATKEVKGKNVMYHTTFYSICEEVIKERRALANMENFDDHYRKKLSEVLTNVQKWKEESSPAIASISGHSENKNGPKKRTPKMNKNSVQYENSSNDDTIHEDFLNFGPQVVEIDLQTTLKPDDFNDYSNPGENRSLTLKDLSECTSDSHQGEDPLRHSDTEGDEDIELPLIPVVKCPTDDEASL</sequence>
<accession>A0ACC2P109</accession>
<dbReference type="EMBL" id="CM056742">
    <property type="protein sequence ID" value="KAJ8677062.1"/>
    <property type="molecule type" value="Genomic_DNA"/>
</dbReference>
<gene>
    <name evidence="1" type="ORF">QAD02_012849</name>
</gene>
<reference evidence="1" key="1">
    <citation type="submission" date="2023-04" db="EMBL/GenBank/DDBJ databases">
        <title>A chromosome-level genome assembly of the parasitoid wasp Eretmocerus hayati.</title>
        <authorList>
            <person name="Zhong Y."/>
            <person name="Liu S."/>
            <person name="Liu Y."/>
        </authorList>
    </citation>
    <scope>NUCLEOTIDE SEQUENCE</scope>
    <source>
        <strain evidence="1">ZJU_SS_LIU_2023</strain>
    </source>
</reference>
<name>A0ACC2P109_9HYME</name>
<evidence type="ECO:0000313" key="2">
    <source>
        <dbReference type="Proteomes" id="UP001239111"/>
    </source>
</evidence>
<organism evidence="1 2">
    <name type="scientific">Eretmocerus hayati</name>
    <dbReference type="NCBI Taxonomy" id="131215"/>
    <lineage>
        <taxon>Eukaryota</taxon>
        <taxon>Metazoa</taxon>
        <taxon>Ecdysozoa</taxon>
        <taxon>Arthropoda</taxon>
        <taxon>Hexapoda</taxon>
        <taxon>Insecta</taxon>
        <taxon>Pterygota</taxon>
        <taxon>Neoptera</taxon>
        <taxon>Endopterygota</taxon>
        <taxon>Hymenoptera</taxon>
        <taxon>Apocrita</taxon>
        <taxon>Proctotrupomorpha</taxon>
        <taxon>Chalcidoidea</taxon>
        <taxon>Aphelinidae</taxon>
        <taxon>Aphelininae</taxon>
        <taxon>Eretmocerus</taxon>
    </lineage>
</organism>